<proteinExistence type="predicted"/>
<accession>A0A0A2UZS6</accession>
<dbReference type="EMBL" id="KN294031">
    <property type="protein sequence ID" value="KGQ00733.1"/>
    <property type="molecule type" value="Genomic_DNA"/>
</dbReference>
<dbReference type="VEuPathDB" id="FungiDB:PAAG_12597"/>
<keyword evidence="2" id="KW-1185">Reference proteome</keyword>
<gene>
    <name evidence="1" type="ORF">PAAG_12597</name>
</gene>
<dbReference type="GeneID" id="26971195"/>
<name>A0A0A2UZS6_PARBA</name>
<dbReference type="HOGENOM" id="CLU_2321055_0_0_1"/>
<organism evidence="1 2">
    <name type="scientific">Paracoccidioides lutzii (strain ATCC MYA-826 / Pb01)</name>
    <name type="common">Paracoccidioides brasiliensis</name>
    <dbReference type="NCBI Taxonomy" id="502779"/>
    <lineage>
        <taxon>Eukaryota</taxon>
        <taxon>Fungi</taxon>
        <taxon>Dikarya</taxon>
        <taxon>Ascomycota</taxon>
        <taxon>Pezizomycotina</taxon>
        <taxon>Eurotiomycetes</taxon>
        <taxon>Eurotiomycetidae</taxon>
        <taxon>Onygenales</taxon>
        <taxon>Ajellomycetaceae</taxon>
        <taxon>Paracoccidioides</taxon>
    </lineage>
</organism>
<sequence>MTTPSIKLDRRYDRLSGTLLADRMANVRIESALQLSQTLPDDLWKPNLRSASGCRDSEIISGVVGVQQSMVLNRVCTQCHVNGDTCQGDNPTNMVEVDA</sequence>
<evidence type="ECO:0000313" key="2">
    <source>
        <dbReference type="Proteomes" id="UP000002059"/>
    </source>
</evidence>
<dbReference type="Proteomes" id="UP000002059">
    <property type="component" value="Partially assembled WGS sequence"/>
</dbReference>
<protein>
    <submittedName>
        <fullName evidence="1">Uncharacterized protein</fullName>
    </submittedName>
</protein>
<reference evidence="1 2" key="1">
    <citation type="journal article" date="2011" name="PLoS Genet.">
        <title>Comparative genomic analysis of human fungal pathogens causing paracoccidioidomycosis.</title>
        <authorList>
            <person name="Desjardins C.A."/>
            <person name="Champion M.D."/>
            <person name="Holder J.W."/>
            <person name="Muszewska A."/>
            <person name="Goldberg J."/>
            <person name="Bailao A.M."/>
            <person name="Brigido M.M."/>
            <person name="Ferreira M.E."/>
            <person name="Garcia A.M."/>
            <person name="Grynberg M."/>
            <person name="Gujja S."/>
            <person name="Heiman D.I."/>
            <person name="Henn M.R."/>
            <person name="Kodira C.D."/>
            <person name="Leon-Narvaez H."/>
            <person name="Longo L.V."/>
            <person name="Ma L.J."/>
            <person name="Malavazi I."/>
            <person name="Matsuo A.L."/>
            <person name="Morais F.V."/>
            <person name="Pereira M."/>
            <person name="Rodriguez-Brito S."/>
            <person name="Sakthikumar S."/>
            <person name="Salem-Izacc S.M."/>
            <person name="Sykes S.M."/>
            <person name="Teixeira M.M."/>
            <person name="Vallejo M.C."/>
            <person name="Walter M.E."/>
            <person name="Yandava C."/>
            <person name="Young S."/>
            <person name="Zeng Q."/>
            <person name="Zucker J."/>
            <person name="Felipe M.S."/>
            <person name="Goldman G.H."/>
            <person name="Haas B.J."/>
            <person name="McEwen J.G."/>
            <person name="Nino-Vega G."/>
            <person name="Puccia R."/>
            <person name="San-Blas G."/>
            <person name="Soares C.M."/>
            <person name="Birren B.W."/>
            <person name="Cuomo C.A."/>
        </authorList>
    </citation>
    <scope>NUCLEOTIDE SEQUENCE [LARGE SCALE GENOMIC DNA]</scope>
    <source>
        <strain evidence="2">ATCC MYA-826 / Pb01</strain>
    </source>
</reference>
<dbReference type="AlphaFoldDB" id="A0A0A2UZS6"/>
<dbReference type="RefSeq" id="XP_015702312.1">
    <property type="nucleotide sequence ID" value="XM_015848070.1"/>
</dbReference>
<evidence type="ECO:0000313" key="1">
    <source>
        <dbReference type="EMBL" id="KGQ00733.1"/>
    </source>
</evidence>
<dbReference type="KEGG" id="pbl:PAAG_12597"/>